<organism evidence="6 7">
    <name type="scientific">Exophiala viscosa</name>
    <dbReference type="NCBI Taxonomy" id="2486360"/>
    <lineage>
        <taxon>Eukaryota</taxon>
        <taxon>Fungi</taxon>
        <taxon>Dikarya</taxon>
        <taxon>Ascomycota</taxon>
        <taxon>Pezizomycotina</taxon>
        <taxon>Eurotiomycetes</taxon>
        <taxon>Chaetothyriomycetidae</taxon>
        <taxon>Chaetothyriales</taxon>
        <taxon>Herpotrichiellaceae</taxon>
        <taxon>Exophiala</taxon>
    </lineage>
</organism>
<comment type="cofactor">
    <cofactor evidence="5">
        <name>heme</name>
        <dbReference type="ChEBI" id="CHEBI:30413"/>
    </cofactor>
</comment>
<gene>
    <name evidence="6" type="ORF">EDD36DRAFT_453436</name>
</gene>
<reference evidence="6" key="1">
    <citation type="journal article" date="2022" name="bioRxiv">
        <title>Deciphering the potential niche of two novel black yeast fungi from a biological soil crust based on their genomes, phenotypes, and melanin regulation.</title>
        <authorList>
            <consortium name="DOE Joint Genome Institute"/>
            <person name="Carr E.C."/>
            <person name="Barton Q."/>
            <person name="Grambo S."/>
            <person name="Sullivan M."/>
            <person name="Renfro C.M."/>
            <person name="Kuo A."/>
            <person name="Pangilinan J."/>
            <person name="Lipzen A."/>
            <person name="Keymanesh K."/>
            <person name="Savage E."/>
            <person name="Barry K."/>
            <person name="Grigoriev I.V."/>
            <person name="Riekhof W.R."/>
            <person name="Harris S.S."/>
        </authorList>
    </citation>
    <scope>NUCLEOTIDE SEQUENCE</scope>
    <source>
        <strain evidence="6">JF 03-4F</strain>
    </source>
</reference>
<dbReference type="PRINTS" id="PR00463">
    <property type="entry name" value="EP450I"/>
</dbReference>
<evidence type="ECO:0000313" key="7">
    <source>
        <dbReference type="Proteomes" id="UP001203852"/>
    </source>
</evidence>
<comment type="caution">
    <text evidence="6">The sequence shown here is derived from an EMBL/GenBank/DDBJ whole genome shotgun (WGS) entry which is preliminary data.</text>
</comment>
<dbReference type="EMBL" id="MU404358">
    <property type="protein sequence ID" value="KAI1610581.1"/>
    <property type="molecule type" value="Genomic_DNA"/>
</dbReference>
<proteinExistence type="inferred from homology"/>
<dbReference type="Proteomes" id="UP001203852">
    <property type="component" value="Unassembled WGS sequence"/>
</dbReference>
<dbReference type="InterPro" id="IPR002401">
    <property type="entry name" value="Cyt_P450_E_grp-I"/>
</dbReference>
<dbReference type="InterPro" id="IPR050364">
    <property type="entry name" value="Cytochrome_P450_fung"/>
</dbReference>
<dbReference type="PANTHER" id="PTHR46300">
    <property type="entry name" value="P450, PUTATIVE (EUROFUNG)-RELATED-RELATED"/>
    <property type="match status" value="1"/>
</dbReference>
<keyword evidence="4 5" id="KW-0408">Iron</keyword>
<keyword evidence="2 5" id="KW-0479">Metal-binding</keyword>
<comment type="similarity">
    <text evidence="1">Belongs to the cytochrome P450 family.</text>
</comment>
<evidence type="ECO:0000313" key="6">
    <source>
        <dbReference type="EMBL" id="KAI1610581.1"/>
    </source>
</evidence>
<sequence length="521" mass="57961">MVVAAWWLYRQAYGTDVPKIRGLPEAPGAVPFYGHLKALGDDHPTVFEKWGKQFNWPVMQARMGAKRVIVLNSYEAAQDWMVRNASATIDRPLFYTFANVVSTSQGMTIGTSPWDESSIQRSAPMLDVEARAVVEDMYAMSGGGQVNIEPSIFFKRAALNLTLEMCYGTRIESIDSPFFRGMLQVVQNVSSFRSTNNNPQDYVPLLRYLPDNGRRQLAREMRETRDGLLDTLLRATEKALKAGNAKACMSEGLLNDSTGSKLTKDEIKSINVSLVSGGFETLSTTSTARMGMLSTPVGQVMQARAYEELMSLYDTVEECYEKVVVEEKSPYLVALVREMLRFYAAIQLLPPRQTMKSFIWNDIAIPAGVTVFQNAQAINHDPSFYGPTASQFIPERWLLTNQASPSGASPSSYAVDYASLPKNTLFPTAPNKPPYHYSFGAGSRACPAVAISNRVLYSIFARLILLMEIKPGTIKAQGDYIGYNQDTTAQTFIPQTYHVSLKKRDGVTDEMLSRLFATTME</sequence>
<evidence type="ECO:0000256" key="3">
    <source>
        <dbReference type="ARBA" id="ARBA00023002"/>
    </source>
</evidence>
<protein>
    <submittedName>
        <fullName evidence="6">Phenylacetate 2-hydroxylase</fullName>
    </submittedName>
</protein>
<evidence type="ECO:0000256" key="4">
    <source>
        <dbReference type="ARBA" id="ARBA00023004"/>
    </source>
</evidence>
<dbReference type="GO" id="GO:0005506">
    <property type="term" value="F:iron ion binding"/>
    <property type="evidence" value="ECO:0007669"/>
    <property type="project" value="InterPro"/>
</dbReference>
<dbReference type="InterPro" id="IPR001128">
    <property type="entry name" value="Cyt_P450"/>
</dbReference>
<dbReference type="Pfam" id="PF00067">
    <property type="entry name" value="p450"/>
    <property type="match status" value="1"/>
</dbReference>
<evidence type="ECO:0000256" key="1">
    <source>
        <dbReference type="ARBA" id="ARBA00010617"/>
    </source>
</evidence>
<dbReference type="InterPro" id="IPR036396">
    <property type="entry name" value="Cyt_P450_sf"/>
</dbReference>
<dbReference type="PANTHER" id="PTHR46300:SF9">
    <property type="entry name" value="P450, PUTATIVE-RELATED"/>
    <property type="match status" value="1"/>
</dbReference>
<dbReference type="SUPFAM" id="SSF48264">
    <property type="entry name" value="Cytochrome P450"/>
    <property type="match status" value="1"/>
</dbReference>
<feature type="binding site" description="axial binding residue" evidence="5">
    <location>
        <position position="446"/>
    </location>
    <ligand>
        <name>heme</name>
        <dbReference type="ChEBI" id="CHEBI:30413"/>
    </ligand>
    <ligandPart>
        <name>Fe</name>
        <dbReference type="ChEBI" id="CHEBI:18248"/>
    </ligandPart>
</feature>
<evidence type="ECO:0000256" key="2">
    <source>
        <dbReference type="ARBA" id="ARBA00022723"/>
    </source>
</evidence>
<dbReference type="GO" id="GO:0020037">
    <property type="term" value="F:heme binding"/>
    <property type="evidence" value="ECO:0007669"/>
    <property type="project" value="InterPro"/>
</dbReference>
<dbReference type="AlphaFoldDB" id="A0AAN6IAU5"/>
<dbReference type="GO" id="GO:0016705">
    <property type="term" value="F:oxidoreductase activity, acting on paired donors, with incorporation or reduction of molecular oxygen"/>
    <property type="evidence" value="ECO:0007669"/>
    <property type="project" value="InterPro"/>
</dbReference>
<name>A0AAN6IAU5_9EURO</name>
<evidence type="ECO:0000256" key="5">
    <source>
        <dbReference type="PIRSR" id="PIRSR602401-1"/>
    </source>
</evidence>
<keyword evidence="3" id="KW-0560">Oxidoreductase</keyword>
<keyword evidence="7" id="KW-1185">Reference proteome</keyword>
<accession>A0AAN6IAU5</accession>
<keyword evidence="5" id="KW-0349">Heme</keyword>
<dbReference type="Gene3D" id="1.10.630.10">
    <property type="entry name" value="Cytochrome P450"/>
    <property type="match status" value="1"/>
</dbReference>
<dbReference type="GO" id="GO:0004497">
    <property type="term" value="F:monooxygenase activity"/>
    <property type="evidence" value="ECO:0007669"/>
    <property type="project" value="InterPro"/>
</dbReference>